<organism evidence="1 2">
    <name type="scientific">Alkaliphilus flagellatus</name>
    <dbReference type="NCBI Taxonomy" id="2841507"/>
    <lineage>
        <taxon>Bacteria</taxon>
        <taxon>Bacillati</taxon>
        <taxon>Bacillota</taxon>
        <taxon>Clostridia</taxon>
        <taxon>Peptostreptococcales</taxon>
        <taxon>Natronincolaceae</taxon>
        <taxon>Alkaliphilus</taxon>
    </lineage>
</organism>
<accession>A0ABS6G408</accession>
<dbReference type="RefSeq" id="WP_216417784.1">
    <property type="nucleotide sequence ID" value="NZ_JAHLQK010000004.1"/>
</dbReference>
<keyword evidence="2" id="KW-1185">Reference proteome</keyword>
<reference evidence="1 2" key="1">
    <citation type="submission" date="2021-06" db="EMBL/GenBank/DDBJ databases">
        <authorList>
            <person name="Sun Q."/>
            <person name="Li D."/>
        </authorList>
    </citation>
    <scope>NUCLEOTIDE SEQUENCE [LARGE SCALE GENOMIC DNA]</scope>
    <source>
        <strain evidence="1 2">MSJ-5</strain>
    </source>
</reference>
<dbReference type="InterPro" id="IPR018540">
    <property type="entry name" value="Spo0E-like"/>
</dbReference>
<gene>
    <name evidence="1" type="ORF">KQI88_12460</name>
</gene>
<dbReference type="Pfam" id="PF09388">
    <property type="entry name" value="SpoOE-like"/>
    <property type="match status" value="1"/>
</dbReference>
<protein>
    <submittedName>
        <fullName evidence="1">Aspartyl-phosphate phosphatase Spo0E family protein</fullName>
    </submittedName>
</protein>
<comment type="caution">
    <text evidence="1">The sequence shown here is derived from an EMBL/GenBank/DDBJ whole genome shotgun (WGS) entry which is preliminary data.</text>
</comment>
<dbReference type="Proteomes" id="UP000779508">
    <property type="component" value="Unassembled WGS sequence"/>
</dbReference>
<name>A0ABS6G408_9FIRM</name>
<proteinExistence type="predicted"/>
<sequence length="71" mass="8424">MKESKIKGQHNIDDIEKIINKLRLKLTRTYETNGHTDEVVKISQELDKYIVLVQQELLKLENAKIKEHPKR</sequence>
<evidence type="ECO:0000313" key="1">
    <source>
        <dbReference type="EMBL" id="MBU5677226.1"/>
    </source>
</evidence>
<dbReference type="EMBL" id="JAHLQK010000004">
    <property type="protein sequence ID" value="MBU5677226.1"/>
    <property type="molecule type" value="Genomic_DNA"/>
</dbReference>
<evidence type="ECO:0000313" key="2">
    <source>
        <dbReference type="Proteomes" id="UP000779508"/>
    </source>
</evidence>